<evidence type="ECO:0000256" key="4">
    <source>
        <dbReference type="SAM" id="MobiDB-lite"/>
    </source>
</evidence>
<evidence type="ECO:0000313" key="7">
    <source>
        <dbReference type="Proteomes" id="UP000606974"/>
    </source>
</evidence>
<dbReference type="Pfam" id="PF10607">
    <property type="entry name" value="CTLH"/>
    <property type="match status" value="1"/>
</dbReference>
<evidence type="ECO:0000313" key="6">
    <source>
        <dbReference type="EMBL" id="KAF7512988.1"/>
    </source>
</evidence>
<dbReference type="InterPro" id="IPR006595">
    <property type="entry name" value="CTLH_C"/>
</dbReference>
<dbReference type="SMART" id="SM00667">
    <property type="entry name" value="LisH"/>
    <property type="match status" value="1"/>
</dbReference>
<comment type="function">
    <text evidence="1">Involved in the proteasome-dependent degradation of fructose-1,6-bisphosphatase.</text>
</comment>
<reference evidence="6" key="1">
    <citation type="submission" date="2020-02" db="EMBL/GenBank/DDBJ databases">
        <authorList>
            <person name="Palmer J.M."/>
        </authorList>
    </citation>
    <scope>NUCLEOTIDE SEQUENCE</scope>
    <source>
        <strain evidence="6">EPUS1.4</strain>
        <tissue evidence="6">Thallus</tissue>
    </source>
</reference>
<evidence type="ECO:0000259" key="5">
    <source>
        <dbReference type="PROSITE" id="PS50897"/>
    </source>
</evidence>
<dbReference type="InterPro" id="IPR006594">
    <property type="entry name" value="LisH"/>
</dbReference>
<dbReference type="PROSITE" id="PS50897">
    <property type="entry name" value="CTLH"/>
    <property type="match status" value="1"/>
</dbReference>
<dbReference type="InterPro" id="IPR050618">
    <property type="entry name" value="Ubq-SigPath_Reg"/>
</dbReference>
<keyword evidence="7" id="KW-1185">Reference proteome</keyword>
<proteinExistence type="predicted"/>
<evidence type="ECO:0000256" key="2">
    <source>
        <dbReference type="ARBA" id="ARBA00017917"/>
    </source>
</evidence>
<dbReference type="PANTHER" id="PTHR12864">
    <property type="entry name" value="RAN BINDING PROTEIN 9-RELATED"/>
    <property type="match status" value="1"/>
</dbReference>
<feature type="compositionally biased region" description="Low complexity" evidence="4">
    <location>
        <begin position="1"/>
        <end position="12"/>
    </location>
</feature>
<protein>
    <recommendedName>
        <fullName evidence="3">Protein FYV10</fullName>
    </recommendedName>
    <alternativeName>
        <fullName evidence="2">Protein fyv10</fullName>
    </alternativeName>
</protein>
<feature type="domain" description="CTLH" evidence="5">
    <location>
        <begin position="62"/>
        <end position="119"/>
    </location>
</feature>
<dbReference type="PROSITE" id="PS50896">
    <property type="entry name" value="LISH"/>
    <property type="match status" value="1"/>
</dbReference>
<dbReference type="SMART" id="SM00757">
    <property type="entry name" value="CRA"/>
    <property type="match status" value="1"/>
</dbReference>
<dbReference type="SMART" id="SM00668">
    <property type="entry name" value="CTLH"/>
    <property type="match status" value="1"/>
</dbReference>
<sequence length="281" mass="30743">MTPSTPSTTTPTMHPFERKADKPSKIEINNLMMDYFITEGYPSTARIFAAESNTQPEADFEAIKARVEIRECIHRGDLQTAIEKINELNPQLLDTDDSLHFSLLRLQLIELIRACTSKTSGNVTNSPDISNALQFATTHLAPLAPTNPNFLADLERTMALLIFPTDNLAPQLAELIDPRLRKSVANRVNEAILGSQGSRREAQINKLLHMRVWGEKAAIESKKIDIPDAGLGFGLDERPAAAGRGRTEQNGNGVMGSQATAEGDGDTTMREGNGEGEMMVS</sequence>
<dbReference type="Proteomes" id="UP000606974">
    <property type="component" value="Unassembled WGS sequence"/>
</dbReference>
<comment type="caution">
    <text evidence="6">The sequence shown here is derived from an EMBL/GenBank/DDBJ whole genome shotgun (WGS) entry which is preliminary data.</text>
</comment>
<name>A0A8H7APR2_9EURO</name>
<dbReference type="InterPro" id="IPR024964">
    <property type="entry name" value="CTLH/CRA"/>
</dbReference>
<feature type="region of interest" description="Disordered" evidence="4">
    <location>
        <begin position="1"/>
        <end position="21"/>
    </location>
</feature>
<gene>
    <name evidence="6" type="ORF">GJ744_011254</name>
</gene>
<dbReference type="Pfam" id="PF08513">
    <property type="entry name" value="LisH"/>
    <property type="match status" value="1"/>
</dbReference>
<feature type="compositionally biased region" description="Polar residues" evidence="4">
    <location>
        <begin position="248"/>
        <end position="260"/>
    </location>
</feature>
<dbReference type="EMBL" id="JAACFV010000008">
    <property type="protein sequence ID" value="KAF7512988.1"/>
    <property type="molecule type" value="Genomic_DNA"/>
</dbReference>
<evidence type="ECO:0000256" key="1">
    <source>
        <dbReference type="ARBA" id="ARBA00002343"/>
    </source>
</evidence>
<dbReference type="OrthoDB" id="2415936at2759"/>
<accession>A0A8H7APR2</accession>
<dbReference type="InterPro" id="IPR013144">
    <property type="entry name" value="CRA_dom"/>
</dbReference>
<feature type="region of interest" description="Disordered" evidence="4">
    <location>
        <begin position="238"/>
        <end position="281"/>
    </location>
</feature>
<organism evidence="6 7">
    <name type="scientific">Endocarpon pusillum</name>
    <dbReference type="NCBI Taxonomy" id="364733"/>
    <lineage>
        <taxon>Eukaryota</taxon>
        <taxon>Fungi</taxon>
        <taxon>Dikarya</taxon>
        <taxon>Ascomycota</taxon>
        <taxon>Pezizomycotina</taxon>
        <taxon>Eurotiomycetes</taxon>
        <taxon>Chaetothyriomycetidae</taxon>
        <taxon>Verrucariales</taxon>
        <taxon>Verrucariaceae</taxon>
        <taxon>Endocarpon</taxon>
    </lineage>
</organism>
<evidence type="ECO:0000256" key="3">
    <source>
        <dbReference type="ARBA" id="ARBA00018741"/>
    </source>
</evidence>
<dbReference type="AlphaFoldDB" id="A0A8H7APR2"/>